<sequence length="292" mass="32966">MYIHLNGQIVEEKEASLSVFDHGFMYGLGLFETFRVYQGHPFLLHDHLDRLRSGLNELNIRWEFSNQQILSFVQKLLEVNGLEDAYVRLNVSAGVGGIGLMTDVYEEPTTIIYIKPIPSMLDSKKGVILNIPRNTPEGSYRLKSHHYLNNILAKRELGPDPSLEGVFLTADGKVAEGIVSNIFWVCDNILYTPSVDTGILNGITRQFIIKLLKANGVSIVEGKYDLNNLYNSTEVFVTNSIQEIVPISGIGNLLFKGKNGEITQKLQREYNNMKRLLFTMDDYVGRFDIGDD</sequence>
<reference evidence="7" key="1">
    <citation type="journal article" date="2019" name="Int. J. Syst. Evol. Microbiol.">
        <title>The Global Catalogue of Microorganisms (GCM) 10K type strain sequencing project: providing services to taxonomists for standard genome sequencing and annotation.</title>
        <authorList>
            <consortium name="The Broad Institute Genomics Platform"/>
            <consortium name="The Broad Institute Genome Sequencing Center for Infectious Disease"/>
            <person name="Wu L."/>
            <person name="Ma J."/>
        </authorList>
    </citation>
    <scope>NUCLEOTIDE SEQUENCE [LARGE SCALE GENOMIC DNA]</scope>
    <source>
        <strain evidence="7">CCUG 49339</strain>
    </source>
</reference>
<evidence type="ECO:0000256" key="4">
    <source>
        <dbReference type="RuleBase" id="RU004106"/>
    </source>
</evidence>
<dbReference type="InterPro" id="IPR001544">
    <property type="entry name" value="Aminotrans_IV"/>
</dbReference>
<dbReference type="SUPFAM" id="SSF56752">
    <property type="entry name" value="D-aminoacid aminotransferase-like PLP-dependent enzymes"/>
    <property type="match status" value="1"/>
</dbReference>
<evidence type="ECO:0000256" key="3">
    <source>
        <dbReference type="ARBA" id="ARBA00022898"/>
    </source>
</evidence>
<dbReference type="EC" id="4.1.3.38" evidence="6"/>
<comment type="caution">
    <text evidence="6">The sequence shown here is derived from an EMBL/GenBank/DDBJ whole genome shotgun (WGS) entry which is preliminary data.</text>
</comment>
<accession>A0ABW4LP30</accession>
<dbReference type="InterPro" id="IPR043131">
    <property type="entry name" value="BCAT-like_N"/>
</dbReference>
<evidence type="ECO:0000313" key="7">
    <source>
        <dbReference type="Proteomes" id="UP001597214"/>
    </source>
</evidence>
<evidence type="ECO:0000313" key="6">
    <source>
        <dbReference type="EMBL" id="MFD1736925.1"/>
    </source>
</evidence>
<dbReference type="GO" id="GO:0008696">
    <property type="term" value="F:4-amino-4-deoxychorismate lyase activity"/>
    <property type="evidence" value="ECO:0007669"/>
    <property type="project" value="UniProtKB-EC"/>
</dbReference>
<dbReference type="NCBIfam" id="NF005800">
    <property type="entry name" value="PRK07650.1"/>
    <property type="match status" value="1"/>
</dbReference>
<gene>
    <name evidence="6" type="primary">pabC</name>
    <name evidence="6" type="ORF">ACFSCX_10145</name>
</gene>
<dbReference type="Proteomes" id="UP001597214">
    <property type="component" value="Unassembled WGS sequence"/>
</dbReference>
<name>A0ABW4LP30_9BACI</name>
<proteinExistence type="inferred from homology"/>
<dbReference type="Gene3D" id="3.30.470.10">
    <property type="match status" value="1"/>
</dbReference>
<evidence type="ECO:0000256" key="5">
    <source>
        <dbReference type="RuleBase" id="RU004516"/>
    </source>
</evidence>
<comment type="similarity">
    <text evidence="2 4">Belongs to the class-IV pyridoxal-phosphate-dependent aminotransferase family.</text>
</comment>
<keyword evidence="3 5" id="KW-0663">Pyridoxal phosphate</keyword>
<organism evidence="6 7">
    <name type="scientific">Bacillus salitolerans</name>
    <dbReference type="NCBI Taxonomy" id="1437434"/>
    <lineage>
        <taxon>Bacteria</taxon>
        <taxon>Bacillati</taxon>
        <taxon>Bacillota</taxon>
        <taxon>Bacilli</taxon>
        <taxon>Bacillales</taxon>
        <taxon>Bacillaceae</taxon>
        <taxon>Bacillus</taxon>
    </lineage>
</organism>
<dbReference type="PANTHER" id="PTHR42743:SF11">
    <property type="entry name" value="AMINODEOXYCHORISMATE LYASE"/>
    <property type="match status" value="1"/>
</dbReference>
<comment type="cofactor">
    <cofactor evidence="1 5">
        <name>pyridoxal 5'-phosphate</name>
        <dbReference type="ChEBI" id="CHEBI:597326"/>
    </cofactor>
</comment>
<dbReference type="Gene3D" id="3.20.10.10">
    <property type="entry name" value="D-amino Acid Aminotransferase, subunit A, domain 2"/>
    <property type="match status" value="1"/>
</dbReference>
<dbReference type="CDD" id="cd00449">
    <property type="entry name" value="PLPDE_IV"/>
    <property type="match status" value="1"/>
</dbReference>
<dbReference type="PANTHER" id="PTHR42743">
    <property type="entry name" value="AMINO-ACID AMINOTRANSFERASE"/>
    <property type="match status" value="1"/>
</dbReference>
<protein>
    <submittedName>
        <fullName evidence="6">Aminodeoxychorismate lyase</fullName>
        <ecNumber evidence="6">4.1.3.38</ecNumber>
    </submittedName>
</protein>
<dbReference type="RefSeq" id="WP_377928112.1">
    <property type="nucleotide sequence ID" value="NZ_JBHUEM010000013.1"/>
</dbReference>
<dbReference type="InterPro" id="IPR043132">
    <property type="entry name" value="BCAT-like_C"/>
</dbReference>
<dbReference type="InterPro" id="IPR050571">
    <property type="entry name" value="Class-IV_PLP-Dep_Aminotrnsfr"/>
</dbReference>
<dbReference type="Pfam" id="PF01063">
    <property type="entry name" value="Aminotran_4"/>
    <property type="match status" value="1"/>
</dbReference>
<dbReference type="InterPro" id="IPR018300">
    <property type="entry name" value="Aminotrans_IV_CS"/>
</dbReference>
<evidence type="ECO:0000256" key="2">
    <source>
        <dbReference type="ARBA" id="ARBA00009320"/>
    </source>
</evidence>
<dbReference type="PROSITE" id="PS00770">
    <property type="entry name" value="AA_TRANSFER_CLASS_4"/>
    <property type="match status" value="1"/>
</dbReference>
<dbReference type="EMBL" id="JBHUEM010000013">
    <property type="protein sequence ID" value="MFD1736925.1"/>
    <property type="molecule type" value="Genomic_DNA"/>
</dbReference>
<keyword evidence="6" id="KW-0456">Lyase</keyword>
<keyword evidence="7" id="KW-1185">Reference proteome</keyword>
<evidence type="ECO:0000256" key="1">
    <source>
        <dbReference type="ARBA" id="ARBA00001933"/>
    </source>
</evidence>
<dbReference type="InterPro" id="IPR036038">
    <property type="entry name" value="Aminotransferase-like"/>
</dbReference>